<dbReference type="Pfam" id="PF09668">
    <property type="entry name" value="Asp_protease"/>
    <property type="match status" value="1"/>
</dbReference>
<accession>A0AAF3FII0</accession>
<evidence type="ECO:0000256" key="4">
    <source>
        <dbReference type="ARBA" id="ARBA00022801"/>
    </source>
</evidence>
<evidence type="ECO:0000256" key="2">
    <source>
        <dbReference type="ARBA" id="ARBA00022670"/>
    </source>
</evidence>
<dbReference type="PANTHER" id="PTHR12917:SF1">
    <property type="entry name" value="AT13091P"/>
    <property type="match status" value="1"/>
</dbReference>
<dbReference type="Proteomes" id="UP000887575">
    <property type="component" value="Unassembled WGS sequence"/>
</dbReference>
<dbReference type="GO" id="GO:0006508">
    <property type="term" value="P:proteolysis"/>
    <property type="evidence" value="ECO:0007669"/>
    <property type="project" value="UniProtKB-KW"/>
</dbReference>
<sequence>MKLSLEINKRSAQEIELDEDSKLDAALLECLKQNEKGNGESLSLHTVHLNKTPIEHMKFADKTLKELGIVENSTLSIDFLDVETLLQLSNNKMTNLCRSIKWTRRRREKQRELEDSRAAFVAYQTFRKLNAEVRAKNPHLDTTFKKHPNDFGAFYLVLRECRKRKHELTPAEKVELIEETKRIRVLDENITRALEVFPESFFKIGMLYIIVKINGHQMNCFVDTGAQMSIMRESVAQRTGLMHLIDSRFQMHAAGVGGKSKALGKINHCLLTVQEVELPVSFIVLPEGSVNEPVILGLDVMVRHQVKIDLGARKMIFGQTITTEFLHPDEAAKLNLFNEAATR</sequence>
<name>A0AAF3FII0_9BILA</name>
<dbReference type="GO" id="GO:0004190">
    <property type="term" value="F:aspartic-type endopeptidase activity"/>
    <property type="evidence" value="ECO:0007669"/>
    <property type="project" value="UniProtKB-KW"/>
</dbReference>
<dbReference type="Gene3D" id="2.40.70.10">
    <property type="entry name" value="Acid Proteases"/>
    <property type="match status" value="1"/>
</dbReference>
<evidence type="ECO:0000256" key="1">
    <source>
        <dbReference type="ARBA" id="ARBA00009136"/>
    </source>
</evidence>
<dbReference type="InterPro" id="IPR019103">
    <property type="entry name" value="Peptidase_aspartic_DDI1-type"/>
</dbReference>
<dbReference type="SUPFAM" id="SSF50630">
    <property type="entry name" value="Acid proteases"/>
    <property type="match status" value="1"/>
</dbReference>
<dbReference type="WBParaSite" id="MBELARI_LOCUS6622">
    <property type="protein sequence ID" value="MBELARI_LOCUS6622"/>
    <property type="gene ID" value="MBELARI_LOCUS6622"/>
</dbReference>
<keyword evidence="6" id="KW-1185">Reference proteome</keyword>
<evidence type="ECO:0000256" key="3">
    <source>
        <dbReference type="ARBA" id="ARBA00022750"/>
    </source>
</evidence>
<dbReference type="InterPro" id="IPR021109">
    <property type="entry name" value="Peptidase_aspartic_dom_sf"/>
</dbReference>
<evidence type="ECO:0000313" key="6">
    <source>
        <dbReference type="Proteomes" id="UP000887575"/>
    </source>
</evidence>
<comment type="similarity">
    <text evidence="1">Belongs to the DDI1 family.</text>
</comment>
<proteinExistence type="inferred from homology"/>
<dbReference type="PANTHER" id="PTHR12917">
    <property type="entry name" value="ASPARTYL PROTEASE DDI-RELATED"/>
    <property type="match status" value="1"/>
</dbReference>
<protein>
    <submittedName>
        <fullName evidence="7">Peptidase A2 domain-containing protein</fullName>
    </submittedName>
</protein>
<dbReference type="InterPro" id="IPR001995">
    <property type="entry name" value="Peptidase_A2_cat"/>
</dbReference>
<evidence type="ECO:0000313" key="7">
    <source>
        <dbReference type="WBParaSite" id="MBELARI_LOCUS6622"/>
    </source>
</evidence>
<keyword evidence="2" id="KW-0645">Protease</keyword>
<evidence type="ECO:0000259" key="5">
    <source>
        <dbReference type="PROSITE" id="PS50175"/>
    </source>
</evidence>
<keyword evidence="4" id="KW-0378">Hydrolase</keyword>
<keyword evidence="3" id="KW-0064">Aspartyl protease</keyword>
<reference evidence="7" key="1">
    <citation type="submission" date="2024-02" db="UniProtKB">
        <authorList>
            <consortium name="WormBaseParasite"/>
        </authorList>
    </citation>
    <scope>IDENTIFICATION</scope>
</reference>
<organism evidence="6 7">
    <name type="scientific">Mesorhabditis belari</name>
    <dbReference type="NCBI Taxonomy" id="2138241"/>
    <lineage>
        <taxon>Eukaryota</taxon>
        <taxon>Metazoa</taxon>
        <taxon>Ecdysozoa</taxon>
        <taxon>Nematoda</taxon>
        <taxon>Chromadorea</taxon>
        <taxon>Rhabditida</taxon>
        <taxon>Rhabditina</taxon>
        <taxon>Rhabditomorpha</taxon>
        <taxon>Rhabditoidea</taxon>
        <taxon>Rhabditidae</taxon>
        <taxon>Mesorhabditinae</taxon>
        <taxon>Mesorhabditis</taxon>
    </lineage>
</organism>
<feature type="domain" description="Peptidase A2" evidence="5">
    <location>
        <begin position="218"/>
        <end position="300"/>
    </location>
</feature>
<dbReference type="PROSITE" id="PS50175">
    <property type="entry name" value="ASP_PROT_RETROV"/>
    <property type="match status" value="1"/>
</dbReference>
<dbReference type="AlphaFoldDB" id="A0AAF3FII0"/>